<keyword evidence="1" id="KW-1133">Transmembrane helix</keyword>
<name>A0A0D2SE52_GOSRA</name>
<accession>A0A0D2SE52</accession>
<reference evidence="3 4" key="1">
    <citation type="journal article" date="2012" name="Nature">
        <title>Repeated polyploidization of Gossypium genomes and the evolution of spinnable cotton fibres.</title>
        <authorList>
            <person name="Paterson A.H."/>
            <person name="Wendel J.F."/>
            <person name="Gundlach H."/>
            <person name="Guo H."/>
            <person name="Jenkins J."/>
            <person name="Jin D."/>
            <person name="Llewellyn D."/>
            <person name="Showmaker K.C."/>
            <person name="Shu S."/>
            <person name="Udall J."/>
            <person name="Yoo M.J."/>
            <person name="Byers R."/>
            <person name="Chen W."/>
            <person name="Doron-Faigenboim A."/>
            <person name="Duke M.V."/>
            <person name="Gong L."/>
            <person name="Grimwood J."/>
            <person name="Grover C."/>
            <person name="Grupp K."/>
            <person name="Hu G."/>
            <person name="Lee T.H."/>
            <person name="Li J."/>
            <person name="Lin L."/>
            <person name="Liu T."/>
            <person name="Marler B.S."/>
            <person name="Page J.T."/>
            <person name="Roberts A.W."/>
            <person name="Romanel E."/>
            <person name="Sanders W.S."/>
            <person name="Szadkowski E."/>
            <person name="Tan X."/>
            <person name="Tang H."/>
            <person name="Xu C."/>
            <person name="Wang J."/>
            <person name="Wang Z."/>
            <person name="Zhang D."/>
            <person name="Zhang L."/>
            <person name="Ashrafi H."/>
            <person name="Bedon F."/>
            <person name="Bowers J.E."/>
            <person name="Brubaker C.L."/>
            <person name="Chee P.W."/>
            <person name="Das S."/>
            <person name="Gingle A.R."/>
            <person name="Haigler C.H."/>
            <person name="Harker D."/>
            <person name="Hoffmann L.V."/>
            <person name="Hovav R."/>
            <person name="Jones D.C."/>
            <person name="Lemke C."/>
            <person name="Mansoor S."/>
            <person name="ur Rahman M."/>
            <person name="Rainville L.N."/>
            <person name="Rambani A."/>
            <person name="Reddy U.K."/>
            <person name="Rong J.K."/>
            <person name="Saranga Y."/>
            <person name="Scheffler B.E."/>
            <person name="Scheffler J.A."/>
            <person name="Stelly D.M."/>
            <person name="Triplett B.A."/>
            <person name="Van Deynze A."/>
            <person name="Vaslin M.F."/>
            <person name="Waghmare V.N."/>
            <person name="Walford S.A."/>
            <person name="Wright R.J."/>
            <person name="Zaki E.A."/>
            <person name="Zhang T."/>
            <person name="Dennis E.S."/>
            <person name="Mayer K.F."/>
            <person name="Peterson D.G."/>
            <person name="Rokhsar D.S."/>
            <person name="Wang X."/>
            <person name="Schmutz J."/>
        </authorList>
    </citation>
    <scope>NUCLEOTIDE SEQUENCE [LARGE SCALE GENOMIC DNA]</scope>
</reference>
<feature type="domain" description="F-box" evidence="2">
    <location>
        <begin position="19"/>
        <end position="67"/>
    </location>
</feature>
<dbReference type="Pfam" id="PF00646">
    <property type="entry name" value="F-box"/>
    <property type="match status" value="1"/>
</dbReference>
<proteinExistence type="predicted"/>
<dbReference type="InterPro" id="IPR036047">
    <property type="entry name" value="F-box-like_dom_sf"/>
</dbReference>
<dbReference type="EMBL" id="CM001748">
    <property type="protein sequence ID" value="KJB61468.1"/>
    <property type="molecule type" value="Genomic_DNA"/>
</dbReference>
<keyword evidence="1" id="KW-0812">Transmembrane</keyword>
<evidence type="ECO:0000256" key="1">
    <source>
        <dbReference type="SAM" id="Phobius"/>
    </source>
</evidence>
<dbReference type="STRING" id="29730.A0A0D2SE52"/>
<dbReference type="InterPro" id="IPR001810">
    <property type="entry name" value="F-box_dom"/>
</dbReference>
<dbReference type="InterPro" id="IPR055411">
    <property type="entry name" value="LRR_FXL15/At3g58940/PEG3-like"/>
</dbReference>
<dbReference type="Gene3D" id="3.80.10.10">
    <property type="entry name" value="Ribonuclease Inhibitor"/>
    <property type="match status" value="1"/>
</dbReference>
<keyword evidence="4" id="KW-1185">Reference proteome</keyword>
<dbReference type="InterPro" id="IPR032675">
    <property type="entry name" value="LRR_dom_sf"/>
</dbReference>
<gene>
    <name evidence="3" type="ORF">B456_009G360000</name>
</gene>
<dbReference type="PANTHER" id="PTHR31639:SF287">
    <property type="entry name" value="F-BOX AND LEUCINE RICH REPEAT DOMAINS CONTAINING PROTEIN"/>
    <property type="match status" value="1"/>
</dbReference>
<dbReference type="SUPFAM" id="SSF52047">
    <property type="entry name" value="RNI-like"/>
    <property type="match status" value="1"/>
</dbReference>
<sequence length="362" mass="41419">MILHQSSRKESNCETMATDDFISDLPDEVLATIISGLPAIEAIRTTILSKRLKDVWRNVSRLDFDPKGVKKLFPAPNQLRSTVPVIQFGSNVCHDEGDDIDDTDPREEISRVVKNIDNVLLSHERNLISCRIVHLSNSYTSGDVEKWIKYLTSEKEVQELAFLCDDFQHEFYLVSHFGWGLNLSSGIFSCRTLQSLEFTNYGIRFHRPFHHCHNLKTLKLYYCDISSETLEAIVSSFDFMEHLSVCSSTSSLKQVRIFSQTVKTVELESLDLEGIYLSTQSLGALVLHSMKFPARRLVIHAPNLRVFTATRKPITKNSDNITKIAEILEYCTHLLVHWFLLKISIVVLYSVIYKCLGVKRDE</sequence>
<dbReference type="PANTHER" id="PTHR31639">
    <property type="entry name" value="F-BOX PROTEIN-LIKE"/>
    <property type="match status" value="1"/>
</dbReference>
<dbReference type="SUPFAM" id="SSF81383">
    <property type="entry name" value="F-box domain"/>
    <property type="match status" value="1"/>
</dbReference>
<dbReference type="eggNOG" id="ENOG502SYQR">
    <property type="taxonomic scope" value="Eukaryota"/>
</dbReference>
<evidence type="ECO:0000259" key="2">
    <source>
        <dbReference type="PROSITE" id="PS50181"/>
    </source>
</evidence>
<organism evidence="3 4">
    <name type="scientific">Gossypium raimondii</name>
    <name type="common">Peruvian cotton</name>
    <name type="synonym">Gossypium klotzschianum subsp. raimondii</name>
    <dbReference type="NCBI Taxonomy" id="29730"/>
    <lineage>
        <taxon>Eukaryota</taxon>
        <taxon>Viridiplantae</taxon>
        <taxon>Streptophyta</taxon>
        <taxon>Embryophyta</taxon>
        <taxon>Tracheophyta</taxon>
        <taxon>Spermatophyta</taxon>
        <taxon>Magnoliopsida</taxon>
        <taxon>eudicotyledons</taxon>
        <taxon>Gunneridae</taxon>
        <taxon>Pentapetalae</taxon>
        <taxon>rosids</taxon>
        <taxon>malvids</taxon>
        <taxon>Malvales</taxon>
        <taxon>Malvaceae</taxon>
        <taxon>Malvoideae</taxon>
        <taxon>Gossypium</taxon>
    </lineage>
</organism>
<evidence type="ECO:0000313" key="4">
    <source>
        <dbReference type="Proteomes" id="UP000032304"/>
    </source>
</evidence>
<keyword evidence="1" id="KW-0472">Membrane</keyword>
<protein>
    <recommendedName>
        <fullName evidence="2">F-box domain-containing protein</fullName>
    </recommendedName>
</protein>
<dbReference type="Pfam" id="PF24758">
    <property type="entry name" value="LRR_At5g56370"/>
    <property type="match status" value="1"/>
</dbReference>
<dbReference type="PROSITE" id="PS50181">
    <property type="entry name" value="FBOX"/>
    <property type="match status" value="1"/>
</dbReference>
<feature type="transmembrane region" description="Helical" evidence="1">
    <location>
        <begin position="335"/>
        <end position="356"/>
    </location>
</feature>
<dbReference type="Gramene" id="KJB61468">
    <property type="protein sequence ID" value="KJB61468"/>
    <property type="gene ID" value="B456_009G360000"/>
</dbReference>
<dbReference type="AlphaFoldDB" id="A0A0D2SE52"/>
<dbReference type="Proteomes" id="UP000032304">
    <property type="component" value="Chromosome 9"/>
</dbReference>
<evidence type="ECO:0000313" key="3">
    <source>
        <dbReference type="EMBL" id="KJB61468.1"/>
    </source>
</evidence>